<evidence type="ECO:0000259" key="1">
    <source>
        <dbReference type="Pfam" id="PF02625"/>
    </source>
</evidence>
<dbReference type="PANTHER" id="PTHR30388:SF6">
    <property type="entry name" value="XANTHINE DEHYDROGENASE SUBUNIT A-RELATED"/>
    <property type="match status" value="1"/>
</dbReference>
<dbReference type="AlphaFoldDB" id="A9KPW0"/>
<evidence type="ECO:0000313" key="3">
    <source>
        <dbReference type="EMBL" id="ABX41859.1"/>
    </source>
</evidence>
<sequence>MRMIHFAGMKENLRLIEGKHAQEWRRKMGKNIYSEILDSVHNGRKVCMVSNLVGEDGKIGTDLNKELVYSTNEDMVIQQSLEEGVPQFVKQGEAKTIAEPFYPEERLIILGGGHIAIPLVEFAAKTGFQLILIDDRLSFANTGRFPLAKQVICDNFEHALGELKIRESDYVVIITRGHRYDSTCLKSICQGEEPSYVGMIGSKRRTAIVKETLETEGCDRNRLSRVHTPIGLAIGAITPEEIAISILAELISHKRLGALDTKKRNCSDMDYEVLQVLSEESDVPKAIITVVHTKGSVPRGAGAKMIVYRDGMILGSIGGGCSEAAVIGQARQMIGTNTFQLVDIDLTGDAAEEEGMVCGGIMTVLIEDYILTSL</sequence>
<keyword evidence="4" id="KW-1185">Reference proteome</keyword>
<accession>A9KPW0</accession>
<dbReference type="InterPro" id="IPR003777">
    <property type="entry name" value="XdhC_CoxI"/>
</dbReference>
<dbReference type="eggNOG" id="COG1975">
    <property type="taxonomic scope" value="Bacteria"/>
</dbReference>
<evidence type="ECO:0008006" key="5">
    <source>
        <dbReference type="Google" id="ProtNLM"/>
    </source>
</evidence>
<feature type="domain" description="XdhC Rossmann" evidence="2">
    <location>
        <begin position="107"/>
        <end position="250"/>
    </location>
</feature>
<evidence type="ECO:0000313" key="4">
    <source>
        <dbReference type="Proteomes" id="UP000000370"/>
    </source>
</evidence>
<dbReference type="EMBL" id="CP000885">
    <property type="protein sequence ID" value="ABX41859.1"/>
    <property type="molecule type" value="Genomic_DNA"/>
</dbReference>
<gene>
    <name evidence="3" type="ordered locus">Cphy_1485</name>
</gene>
<proteinExistence type="predicted"/>
<feature type="domain" description="XdhC- CoxI" evidence="1">
    <location>
        <begin position="281"/>
        <end position="344"/>
    </location>
</feature>
<dbReference type="KEGG" id="cpy:Cphy_1485"/>
<organism evidence="3 4">
    <name type="scientific">Lachnoclostridium phytofermentans (strain ATCC 700394 / DSM 18823 / ISDg)</name>
    <name type="common">Clostridium phytofermentans</name>
    <dbReference type="NCBI Taxonomy" id="357809"/>
    <lineage>
        <taxon>Bacteria</taxon>
        <taxon>Bacillati</taxon>
        <taxon>Bacillota</taxon>
        <taxon>Clostridia</taxon>
        <taxon>Lachnospirales</taxon>
        <taxon>Lachnospiraceae</taxon>
    </lineage>
</organism>
<evidence type="ECO:0000259" key="2">
    <source>
        <dbReference type="Pfam" id="PF13478"/>
    </source>
</evidence>
<name>A9KPW0_LACP7</name>
<dbReference type="Proteomes" id="UP000000370">
    <property type="component" value="Chromosome"/>
</dbReference>
<protein>
    <recommendedName>
        <fullName evidence="5">Xanthine dehydrogenase</fullName>
    </recommendedName>
</protein>
<dbReference type="Gene3D" id="3.40.50.720">
    <property type="entry name" value="NAD(P)-binding Rossmann-like Domain"/>
    <property type="match status" value="1"/>
</dbReference>
<dbReference type="HOGENOM" id="CLU_041115_3_0_9"/>
<dbReference type="PANTHER" id="PTHR30388">
    <property type="entry name" value="ALDEHYDE OXIDOREDUCTASE MOLYBDENUM COFACTOR ASSEMBLY PROTEIN"/>
    <property type="match status" value="1"/>
</dbReference>
<dbReference type="Pfam" id="PF02625">
    <property type="entry name" value="XdhC_CoxI"/>
    <property type="match status" value="1"/>
</dbReference>
<dbReference type="Pfam" id="PF13478">
    <property type="entry name" value="XdhC_C"/>
    <property type="match status" value="1"/>
</dbReference>
<dbReference type="STRING" id="357809.Cphy_1485"/>
<reference evidence="4" key="1">
    <citation type="submission" date="2007-11" db="EMBL/GenBank/DDBJ databases">
        <title>Complete genome sequence of Clostridium phytofermentans ISDg.</title>
        <authorList>
            <person name="Leschine S.B."/>
            <person name="Warnick T.A."/>
            <person name="Blanchard J.L."/>
            <person name="Schnell D.J."/>
            <person name="Petit E.L."/>
            <person name="LaTouf W.G."/>
            <person name="Copeland A."/>
            <person name="Lucas S."/>
            <person name="Lapidus A."/>
            <person name="Barry K."/>
            <person name="Glavina del Rio T."/>
            <person name="Dalin E."/>
            <person name="Tice H."/>
            <person name="Pitluck S."/>
            <person name="Kiss H."/>
            <person name="Brettin T."/>
            <person name="Bruce D."/>
            <person name="Detter J.C."/>
            <person name="Han C."/>
            <person name="Kuske C."/>
            <person name="Schmutz J."/>
            <person name="Larimer F."/>
            <person name="Land M."/>
            <person name="Hauser L."/>
            <person name="Kyrpides N."/>
            <person name="Kim E.A."/>
            <person name="Richardson P."/>
        </authorList>
    </citation>
    <scope>NUCLEOTIDE SEQUENCE [LARGE SCALE GENOMIC DNA]</scope>
    <source>
        <strain evidence="4">ATCC 700394 / DSM 18823 / ISDg</strain>
    </source>
</reference>
<dbReference type="InterPro" id="IPR052698">
    <property type="entry name" value="MoCofactor_Util/Proc"/>
</dbReference>
<dbReference type="InterPro" id="IPR027051">
    <property type="entry name" value="XdhC_Rossmann_dom"/>
</dbReference>